<feature type="region of interest" description="Disordered" evidence="1">
    <location>
        <begin position="253"/>
        <end position="286"/>
    </location>
</feature>
<evidence type="ECO:0000313" key="3">
    <source>
        <dbReference type="EMBL" id="MDT0446753.1"/>
    </source>
</evidence>
<dbReference type="Pfam" id="PF13560">
    <property type="entry name" value="HTH_31"/>
    <property type="match status" value="1"/>
</dbReference>
<dbReference type="SUPFAM" id="SSF47413">
    <property type="entry name" value="lambda repressor-like DNA-binding domains"/>
    <property type="match status" value="1"/>
</dbReference>
<name>A0ABU2SCP8_9ACTN</name>
<comment type="caution">
    <text evidence="3">The sequence shown here is derived from an EMBL/GenBank/DDBJ whole genome shotgun (WGS) entry which is preliminary data.</text>
</comment>
<dbReference type="InterPro" id="IPR001387">
    <property type="entry name" value="Cro/C1-type_HTH"/>
</dbReference>
<proteinExistence type="predicted"/>
<keyword evidence="4" id="KW-1185">Reference proteome</keyword>
<evidence type="ECO:0000259" key="2">
    <source>
        <dbReference type="Pfam" id="PF19054"/>
    </source>
</evidence>
<sequence>MPSSPLSSARAARAEIAQRLSQLRQDAGLTGVDLAGRCGWSKSKSSRIGRGITPPSDVDIRAWCAACGAEDQAEDIIAASRSAESMYTHWQQLHRRGMRHVHQKTMPLYQRTRYFRVYASNLMPGLLQTREYAAGVLRSITDFQQTPDDVDQAAEARITRSRVVYEGNHRFALLIEEGVLHHLVCDADVLADQLRTLLVLMKRPNVSLGIIPMRTRRVLWPLEAFYDFDESLVAVETLTAEINVIRPRRGANVSESLRPSVSRGGQGGGRSRPDLRGDSPAGLKPCNQMQLRRTTSSCSPTLVMAPEVAGPAGAFLHGR</sequence>
<evidence type="ECO:0000313" key="4">
    <source>
        <dbReference type="Proteomes" id="UP001183615"/>
    </source>
</evidence>
<dbReference type="Pfam" id="PF19054">
    <property type="entry name" value="DUF5753"/>
    <property type="match status" value="1"/>
</dbReference>
<gene>
    <name evidence="3" type="ORF">RM779_29770</name>
</gene>
<dbReference type="Proteomes" id="UP001183615">
    <property type="component" value="Unassembled WGS sequence"/>
</dbReference>
<evidence type="ECO:0000256" key="1">
    <source>
        <dbReference type="SAM" id="MobiDB-lite"/>
    </source>
</evidence>
<dbReference type="InterPro" id="IPR043917">
    <property type="entry name" value="DUF5753"/>
</dbReference>
<dbReference type="RefSeq" id="WP_311620898.1">
    <property type="nucleotide sequence ID" value="NZ_JAVREV010000022.1"/>
</dbReference>
<dbReference type="EMBL" id="JAVREV010000022">
    <property type="protein sequence ID" value="MDT0446753.1"/>
    <property type="molecule type" value="Genomic_DNA"/>
</dbReference>
<protein>
    <submittedName>
        <fullName evidence="3">Helix-turn-helix transcriptional regulator</fullName>
    </submittedName>
</protein>
<dbReference type="CDD" id="cd00093">
    <property type="entry name" value="HTH_XRE"/>
    <property type="match status" value="1"/>
</dbReference>
<dbReference type="Gene3D" id="1.10.260.40">
    <property type="entry name" value="lambda repressor-like DNA-binding domains"/>
    <property type="match status" value="1"/>
</dbReference>
<reference evidence="4" key="1">
    <citation type="submission" date="2023-07" db="EMBL/GenBank/DDBJ databases">
        <title>30 novel species of actinomycetes from the DSMZ collection.</title>
        <authorList>
            <person name="Nouioui I."/>
        </authorList>
    </citation>
    <scope>NUCLEOTIDE SEQUENCE [LARGE SCALE GENOMIC DNA]</scope>
    <source>
        <strain evidence="4">DSM 41886</strain>
    </source>
</reference>
<organism evidence="3 4">
    <name type="scientific">Streptomyces johnsoniae</name>
    <dbReference type="NCBI Taxonomy" id="3075532"/>
    <lineage>
        <taxon>Bacteria</taxon>
        <taxon>Bacillati</taxon>
        <taxon>Actinomycetota</taxon>
        <taxon>Actinomycetes</taxon>
        <taxon>Kitasatosporales</taxon>
        <taxon>Streptomycetaceae</taxon>
        <taxon>Streptomyces</taxon>
    </lineage>
</organism>
<feature type="domain" description="DUF5753" evidence="2">
    <location>
        <begin position="113"/>
        <end position="250"/>
    </location>
</feature>
<dbReference type="InterPro" id="IPR010982">
    <property type="entry name" value="Lambda_DNA-bd_dom_sf"/>
</dbReference>
<accession>A0ABU2SCP8</accession>